<evidence type="ECO:0000313" key="1">
    <source>
        <dbReference type="EMBL" id="PIZ48710.1"/>
    </source>
</evidence>
<protein>
    <submittedName>
        <fullName evidence="1">Uncharacterized protein</fullName>
    </submittedName>
</protein>
<gene>
    <name evidence="1" type="ORF">COY29_03195</name>
</gene>
<name>A0A2M7TNL1_9BACT</name>
<comment type="caution">
    <text evidence="1">The sequence shown here is derived from an EMBL/GenBank/DDBJ whole genome shotgun (WGS) entry which is preliminary data.</text>
</comment>
<dbReference type="AlphaFoldDB" id="A0A2M7TNL1"/>
<organism evidence="1 2">
    <name type="scientific">Candidatus Woesebacteria bacterium CG_4_10_14_0_2_um_filter_39_14</name>
    <dbReference type="NCBI Taxonomy" id="1975054"/>
    <lineage>
        <taxon>Bacteria</taxon>
        <taxon>Candidatus Woeseibacteriota</taxon>
    </lineage>
</organism>
<sequence>MATETIPAKENIFCQYQQLSLTVNTYNSHFLLKENFLWLDNQRPEKTKKYKIVEMKRANFKEIKLFQKILAKDLQKKLA</sequence>
<dbReference type="Proteomes" id="UP000229753">
    <property type="component" value="Unassembled WGS sequence"/>
</dbReference>
<dbReference type="EMBL" id="PFNO01000105">
    <property type="protein sequence ID" value="PIZ48710.1"/>
    <property type="molecule type" value="Genomic_DNA"/>
</dbReference>
<accession>A0A2M7TNL1</accession>
<evidence type="ECO:0000313" key="2">
    <source>
        <dbReference type="Proteomes" id="UP000229753"/>
    </source>
</evidence>
<reference evidence="2" key="1">
    <citation type="submission" date="2017-09" db="EMBL/GenBank/DDBJ databases">
        <title>Depth-based differentiation of microbial function through sediment-hosted aquifers and enrichment of novel symbionts in the deep terrestrial subsurface.</title>
        <authorList>
            <person name="Probst A.J."/>
            <person name="Ladd B."/>
            <person name="Jarett J.K."/>
            <person name="Geller-Mcgrath D.E."/>
            <person name="Sieber C.M.K."/>
            <person name="Emerson J.B."/>
            <person name="Anantharaman K."/>
            <person name="Thomas B.C."/>
            <person name="Malmstrom R."/>
            <person name="Stieglmeier M."/>
            <person name="Klingl A."/>
            <person name="Woyke T."/>
            <person name="Ryan C.M."/>
            <person name="Banfield J.F."/>
        </authorList>
    </citation>
    <scope>NUCLEOTIDE SEQUENCE [LARGE SCALE GENOMIC DNA]</scope>
</reference>
<proteinExistence type="predicted"/>